<dbReference type="Pfam" id="PF03795">
    <property type="entry name" value="YCII"/>
    <property type="match status" value="1"/>
</dbReference>
<dbReference type="PANTHER" id="PTHR33606">
    <property type="entry name" value="PROTEIN YCII"/>
    <property type="match status" value="1"/>
</dbReference>
<dbReference type="EMBL" id="JAJIRN010000004">
    <property type="protein sequence ID" value="MCV2368324.1"/>
    <property type="molecule type" value="Genomic_DNA"/>
</dbReference>
<accession>A0ABT2YE47</accession>
<name>A0ABT2YE47_9BURK</name>
<evidence type="ECO:0000313" key="3">
    <source>
        <dbReference type="EMBL" id="MCV2368324.1"/>
    </source>
</evidence>
<sequence length="98" mass="11194">MLFAIRFVDKPNSLALRQTLMAAHIAWLDQERERVLVGGSLRHEPEQAPVGGLWVLEVESKEAAEALLKQDPFYTGGLRESWEILHWAKAFEDRKVPV</sequence>
<feature type="domain" description="YCII-related" evidence="2">
    <location>
        <begin position="1"/>
        <end position="87"/>
    </location>
</feature>
<organism evidence="3 4">
    <name type="scientific">Roseateles oligotrophus</name>
    <dbReference type="NCBI Taxonomy" id="1769250"/>
    <lineage>
        <taxon>Bacteria</taxon>
        <taxon>Pseudomonadati</taxon>
        <taxon>Pseudomonadota</taxon>
        <taxon>Betaproteobacteria</taxon>
        <taxon>Burkholderiales</taxon>
        <taxon>Sphaerotilaceae</taxon>
        <taxon>Roseateles</taxon>
    </lineage>
</organism>
<dbReference type="InterPro" id="IPR011008">
    <property type="entry name" value="Dimeric_a/b-barrel"/>
</dbReference>
<dbReference type="Proteomes" id="UP001209701">
    <property type="component" value="Unassembled WGS sequence"/>
</dbReference>
<keyword evidence="4" id="KW-1185">Reference proteome</keyword>
<dbReference type="SUPFAM" id="SSF54909">
    <property type="entry name" value="Dimeric alpha+beta barrel"/>
    <property type="match status" value="1"/>
</dbReference>
<dbReference type="RefSeq" id="WP_263570928.1">
    <property type="nucleotide sequence ID" value="NZ_JAJIRN010000004.1"/>
</dbReference>
<gene>
    <name evidence="3" type="ORF">LNV07_09480</name>
</gene>
<reference evidence="3 4" key="1">
    <citation type="submission" date="2021-11" db="EMBL/GenBank/DDBJ databases">
        <authorList>
            <person name="Liang Q."/>
            <person name="Mou H."/>
            <person name="Liu Z."/>
        </authorList>
    </citation>
    <scope>NUCLEOTIDE SEQUENCE [LARGE SCALE GENOMIC DNA]</scope>
    <source>
        <strain evidence="3 4">CHU3</strain>
    </source>
</reference>
<comment type="caution">
    <text evidence="3">The sequence shown here is derived from an EMBL/GenBank/DDBJ whole genome shotgun (WGS) entry which is preliminary data.</text>
</comment>
<dbReference type="Gene3D" id="3.30.70.1060">
    <property type="entry name" value="Dimeric alpha+beta barrel"/>
    <property type="match status" value="1"/>
</dbReference>
<comment type="similarity">
    <text evidence="1">Belongs to the YciI family.</text>
</comment>
<evidence type="ECO:0000313" key="4">
    <source>
        <dbReference type="Proteomes" id="UP001209701"/>
    </source>
</evidence>
<dbReference type="PANTHER" id="PTHR33606:SF3">
    <property type="entry name" value="PROTEIN YCII"/>
    <property type="match status" value="1"/>
</dbReference>
<dbReference type="InterPro" id="IPR051807">
    <property type="entry name" value="Sec-metab_biosynth-assoc"/>
</dbReference>
<dbReference type="InterPro" id="IPR005545">
    <property type="entry name" value="YCII"/>
</dbReference>
<proteinExistence type="inferred from homology"/>
<evidence type="ECO:0000259" key="2">
    <source>
        <dbReference type="Pfam" id="PF03795"/>
    </source>
</evidence>
<evidence type="ECO:0000256" key="1">
    <source>
        <dbReference type="ARBA" id="ARBA00007689"/>
    </source>
</evidence>
<protein>
    <submittedName>
        <fullName evidence="3">YciI family protein</fullName>
    </submittedName>
</protein>